<dbReference type="Proteomes" id="UP000295169">
    <property type="component" value="Unassembled WGS sequence"/>
</dbReference>
<dbReference type="InterPro" id="IPR041705">
    <property type="entry name" value="PIN_Sll0205"/>
</dbReference>
<dbReference type="PANTHER" id="PTHR36173:SF2">
    <property type="entry name" value="RIBONUCLEASE VAPC16"/>
    <property type="match status" value="1"/>
</dbReference>
<proteinExistence type="predicted"/>
<accession>A0A4R1PQH3</accession>
<evidence type="ECO:0000313" key="2">
    <source>
        <dbReference type="EMBL" id="TCL33772.1"/>
    </source>
</evidence>
<dbReference type="PANTHER" id="PTHR36173">
    <property type="entry name" value="RIBONUCLEASE VAPC16-RELATED"/>
    <property type="match status" value="1"/>
</dbReference>
<dbReference type="SUPFAM" id="SSF88723">
    <property type="entry name" value="PIN domain-like"/>
    <property type="match status" value="1"/>
</dbReference>
<name>A0A4R1PQH3_9GAMM</name>
<dbReference type="RefSeq" id="WP_131300086.1">
    <property type="nucleotide sequence ID" value="NZ_JBHLST010000048.1"/>
</dbReference>
<sequence>MRVLLDTHILLWALADDPRLSHKARRLIEEASEIYTSAATFWELAIKIGLGRLEVDLDAIRDHCRESGFIELPVAVEHAMAVRELDHHHRDPFDRILVATAITEPMRLLTADPAVAKYTSLAVLV</sequence>
<gene>
    <name evidence="2" type="ORF">EV691_103144</name>
</gene>
<organism evidence="2 3">
    <name type="scientific">Azotobacter chroococcum</name>
    <dbReference type="NCBI Taxonomy" id="353"/>
    <lineage>
        <taxon>Bacteria</taxon>
        <taxon>Pseudomonadati</taxon>
        <taxon>Pseudomonadota</taxon>
        <taxon>Gammaproteobacteria</taxon>
        <taxon>Pseudomonadales</taxon>
        <taxon>Pseudomonadaceae</taxon>
        <taxon>Azotobacter</taxon>
    </lineage>
</organism>
<evidence type="ECO:0000259" key="1">
    <source>
        <dbReference type="Pfam" id="PF01850"/>
    </source>
</evidence>
<dbReference type="InterPro" id="IPR052919">
    <property type="entry name" value="TA_system_RNase"/>
</dbReference>
<comment type="caution">
    <text evidence="2">The sequence shown here is derived from an EMBL/GenBank/DDBJ whole genome shotgun (WGS) entry which is preliminary data.</text>
</comment>
<dbReference type="Gene3D" id="3.40.50.1010">
    <property type="entry name" value="5'-nuclease"/>
    <property type="match status" value="1"/>
</dbReference>
<dbReference type="AlphaFoldDB" id="A0A4R1PQH3"/>
<feature type="domain" description="PIN" evidence="1">
    <location>
        <begin position="3"/>
        <end position="118"/>
    </location>
</feature>
<dbReference type="InterPro" id="IPR029060">
    <property type="entry name" value="PIN-like_dom_sf"/>
</dbReference>
<dbReference type="InterPro" id="IPR002716">
    <property type="entry name" value="PIN_dom"/>
</dbReference>
<protein>
    <submittedName>
        <fullName evidence="2">PIN domain nuclease of toxin-antitoxin system</fullName>
    </submittedName>
</protein>
<evidence type="ECO:0000313" key="3">
    <source>
        <dbReference type="Proteomes" id="UP000295169"/>
    </source>
</evidence>
<reference evidence="2 3" key="1">
    <citation type="submission" date="2019-03" db="EMBL/GenBank/DDBJ databases">
        <title>Genomic Encyclopedia of Type Strains, Phase IV (KMG-IV): sequencing the most valuable type-strain genomes for metagenomic binning, comparative biology and taxonomic classification.</title>
        <authorList>
            <person name="Goeker M."/>
        </authorList>
    </citation>
    <scope>NUCLEOTIDE SEQUENCE [LARGE SCALE GENOMIC DNA]</scope>
    <source>
        <strain evidence="2 3">DSM 2286</strain>
    </source>
</reference>
<dbReference type="Pfam" id="PF01850">
    <property type="entry name" value="PIN"/>
    <property type="match status" value="1"/>
</dbReference>
<dbReference type="CDD" id="cd09872">
    <property type="entry name" value="PIN_Sll0205-like"/>
    <property type="match status" value="1"/>
</dbReference>
<dbReference type="EMBL" id="SMMU01000003">
    <property type="protein sequence ID" value="TCL33772.1"/>
    <property type="molecule type" value="Genomic_DNA"/>
</dbReference>